<evidence type="ECO:0000313" key="1">
    <source>
        <dbReference type="EMBL" id="CUN67994.1"/>
    </source>
</evidence>
<evidence type="ECO:0000313" key="14">
    <source>
        <dbReference type="EMBL" id="VUX14661.1"/>
    </source>
</evidence>
<evidence type="ECO:0000313" key="13">
    <source>
        <dbReference type="EMBL" id="RYT67397.1"/>
    </source>
</evidence>
<dbReference type="Proteomes" id="UP000293506">
    <property type="component" value="Unassembled WGS sequence"/>
</dbReference>
<dbReference type="RefSeq" id="WP_022388731.1">
    <property type="nucleotide sequence ID" value="NZ_CABHNB010000033.1"/>
</dbReference>
<dbReference type="Proteomes" id="UP000283928">
    <property type="component" value="Unassembled WGS sequence"/>
</dbReference>
<dbReference type="EMBL" id="QSUZ01000004">
    <property type="protein sequence ID" value="RGN89031.1"/>
    <property type="molecule type" value="Genomic_DNA"/>
</dbReference>
<dbReference type="Proteomes" id="UP000095413">
    <property type="component" value="Unassembled WGS sequence"/>
</dbReference>
<dbReference type="Proteomes" id="UP000261105">
    <property type="component" value="Unassembled WGS sequence"/>
</dbReference>
<dbReference type="InterPro" id="IPR046313">
    <property type="entry name" value="DUF6465"/>
</dbReference>
<dbReference type="EMBL" id="QRJH01000004">
    <property type="protein sequence ID" value="RHH18379.1"/>
    <property type="molecule type" value="Genomic_DNA"/>
</dbReference>
<dbReference type="Proteomes" id="UP000409147">
    <property type="component" value="Unassembled WGS sequence"/>
</dbReference>
<dbReference type="Proteomes" id="UP000283585">
    <property type="component" value="Unassembled WGS sequence"/>
</dbReference>
<protein>
    <submittedName>
        <fullName evidence="1">Uncharacterized protein</fullName>
    </submittedName>
</protein>
<dbReference type="EMBL" id="QRHZ01000004">
    <property type="protein sequence ID" value="RHG17387.1"/>
    <property type="molecule type" value="Genomic_DNA"/>
</dbReference>
<evidence type="ECO:0000313" key="4">
    <source>
        <dbReference type="EMBL" id="RGQ07897.1"/>
    </source>
</evidence>
<evidence type="ECO:0000313" key="15">
    <source>
        <dbReference type="Proteomes" id="UP000095409"/>
    </source>
</evidence>
<dbReference type="EMBL" id="QSHL01000001">
    <property type="protein sequence ID" value="RHC10426.1"/>
    <property type="molecule type" value="Genomic_DNA"/>
</dbReference>
<evidence type="ECO:0000313" key="3">
    <source>
        <dbReference type="EMBL" id="RGN89031.1"/>
    </source>
</evidence>
<dbReference type="OrthoDB" id="2068175at2"/>
<gene>
    <name evidence="12" type="ORF">DW021_14755</name>
    <name evidence="11" type="ORF">DW222_08500</name>
    <name evidence="10" type="ORF">DW272_10130</name>
    <name evidence="9" type="ORF">DW723_13135</name>
    <name evidence="8" type="ORF">DW859_03215</name>
    <name evidence="7" type="ORF">DWW07_05190</name>
    <name evidence="6" type="ORF">DWX77_06370</name>
    <name evidence="5" type="ORF">DWY46_06695</name>
    <name evidence="4" type="ORF">DWZ12_01500</name>
    <name evidence="3" type="ORF">DXB38_05000</name>
    <name evidence="13" type="ORF">EAI82_05590</name>
    <name evidence="1" type="ORF">ERS852394_00723</name>
    <name evidence="2" type="ORF">ERS852533_01966</name>
    <name evidence="14" type="ORF">ROSSTS7063_02369</name>
</gene>
<dbReference type="EMBL" id="RCXQ01000004">
    <property type="protein sequence ID" value="RYT67397.1"/>
    <property type="molecule type" value="Genomic_DNA"/>
</dbReference>
<evidence type="ECO:0000313" key="5">
    <source>
        <dbReference type="EMBL" id="RGR50094.1"/>
    </source>
</evidence>
<dbReference type="Proteomes" id="UP000284242">
    <property type="component" value="Unassembled WGS sequence"/>
</dbReference>
<evidence type="ECO:0000313" key="11">
    <source>
        <dbReference type="EMBL" id="RHH18379.1"/>
    </source>
</evidence>
<dbReference type="Proteomes" id="UP000285839">
    <property type="component" value="Unassembled WGS sequence"/>
</dbReference>
<dbReference type="Proteomes" id="UP000284024">
    <property type="component" value="Unassembled WGS sequence"/>
</dbReference>
<evidence type="ECO:0000313" key="6">
    <source>
        <dbReference type="EMBL" id="RGS75018.1"/>
    </source>
</evidence>
<evidence type="ECO:0000313" key="16">
    <source>
        <dbReference type="Proteomes" id="UP000095413"/>
    </source>
</evidence>
<evidence type="ECO:0000313" key="21">
    <source>
        <dbReference type="Proteomes" id="UP000283928"/>
    </source>
</evidence>
<evidence type="ECO:0000313" key="18">
    <source>
        <dbReference type="Proteomes" id="UP000265808"/>
    </source>
</evidence>
<dbReference type="EMBL" id="CZBA01000010">
    <property type="protein sequence ID" value="CUP61681.1"/>
    <property type="molecule type" value="Genomic_DNA"/>
</dbReference>
<dbReference type="Pfam" id="PF20069">
    <property type="entry name" value="DUF6465"/>
    <property type="match status" value="1"/>
</dbReference>
<keyword evidence="28" id="KW-1185">Reference proteome</keyword>
<evidence type="ECO:0000313" key="27">
    <source>
        <dbReference type="Proteomes" id="UP000293506"/>
    </source>
</evidence>
<reference evidence="13 27" key="3">
    <citation type="journal article" date="2019" name="Science, e1252229">
        <title>Invertible promoters mediate bacterial phase variation, antibiotic resistance, and host adaptation in the gut.</title>
        <authorList>
            <person name="Jiang X."/>
            <person name="Hall A.B."/>
            <person name="Arthur T.D."/>
            <person name="Plichta D.R."/>
            <person name="Covington C.T."/>
            <person name="Poyet M."/>
            <person name="Crothers J."/>
            <person name="Moses P.L."/>
            <person name="Tolonen A.C."/>
            <person name="Vlamakis H."/>
            <person name="Alm E.J."/>
            <person name="Xavier R.J."/>
        </authorList>
    </citation>
    <scope>NUCLEOTIDE SEQUENCE [LARGE SCALE GENOMIC DNA]</scope>
    <source>
        <strain evidence="13">Af_0058</strain>
        <strain evidence="27">af_0058</strain>
    </source>
</reference>
<evidence type="ECO:0000313" key="26">
    <source>
        <dbReference type="Proteomes" id="UP000285897"/>
    </source>
</evidence>
<dbReference type="GeneID" id="79803948"/>
<reference evidence="17 18" key="2">
    <citation type="submission" date="2018-08" db="EMBL/GenBank/DDBJ databases">
        <title>A genome reference for cultivated species of the human gut microbiota.</title>
        <authorList>
            <person name="Zou Y."/>
            <person name="Xue W."/>
            <person name="Luo G."/>
        </authorList>
    </citation>
    <scope>NUCLEOTIDE SEQUENCE [LARGE SCALE GENOMIC DNA]</scope>
    <source>
        <strain evidence="7 19">AF14-23</strain>
        <strain evidence="6 24">AF21-24</strain>
        <strain evidence="5 25">AF25-21</strain>
        <strain evidence="4 20">AF29-2BH</strain>
        <strain evidence="12 26">AF37-6AC</strain>
        <strain evidence="11 22">AM18-2AC</strain>
        <strain evidence="10 23">AM22-9LB</strain>
        <strain evidence="9 21">AM27-32LB</strain>
        <strain evidence="8 18">AM37-4AC</strain>
        <strain evidence="3 17">OM03-6</strain>
    </source>
</reference>
<evidence type="ECO:0000313" key="17">
    <source>
        <dbReference type="Proteomes" id="UP000261105"/>
    </source>
</evidence>
<dbReference type="Proteomes" id="UP000265828">
    <property type="component" value="Unassembled WGS sequence"/>
</dbReference>
<dbReference type="EMBL" id="CYZD01000002">
    <property type="protein sequence ID" value="CUN67994.1"/>
    <property type="molecule type" value="Genomic_DNA"/>
</dbReference>
<dbReference type="EMBL" id="QRZI01000003">
    <property type="protein sequence ID" value="RGV65047.1"/>
    <property type="molecule type" value="Genomic_DNA"/>
</dbReference>
<dbReference type="EMBL" id="QRSS01000001">
    <property type="protein sequence ID" value="RGQ07897.1"/>
    <property type="molecule type" value="Genomic_DNA"/>
</dbReference>
<dbReference type="Proteomes" id="UP000095409">
    <property type="component" value="Unassembled WGS sequence"/>
</dbReference>
<evidence type="ECO:0000313" key="10">
    <source>
        <dbReference type="EMBL" id="RHG17387.1"/>
    </source>
</evidence>
<dbReference type="EMBL" id="QSKO01000021">
    <property type="protein sequence ID" value="RHE71936.1"/>
    <property type="molecule type" value="Genomic_DNA"/>
</dbReference>
<evidence type="ECO:0000313" key="23">
    <source>
        <dbReference type="Proteomes" id="UP000284220"/>
    </source>
</evidence>
<dbReference type="EMBL" id="QRVV01000012">
    <property type="protein sequence ID" value="RGS75018.1"/>
    <property type="molecule type" value="Genomic_DNA"/>
</dbReference>
<evidence type="ECO:0000313" key="25">
    <source>
        <dbReference type="Proteomes" id="UP000285839"/>
    </source>
</evidence>
<reference evidence="14 28" key="4">
    <citation type="submission" date="2019-07" db="EMBL/GenBank/DDBJ databases">
        <authorList>
            <person name="Hibberd C M."/>
            <person name="Gehrig L. J."/>
            <person name="Chang H.-W."/>
            <person name="Venkatesh S."/>
        </authorList>
    </citation>
    <scope>NUCLEOTIDE SEQUENCE [LARGE SCALE GENOMIC DNA]</scope>
    <source>
        <strain evidence="14">Ruminococcus_obeum_SSTS_Bg7063</strain>
    </source>
</reference>
<evidence type="ECO:0000313" key="19">
    <source>
        <dbReference type="Proteomes" id="UP000265828"/>
    </source>
</evidence>
<evidence type="ECO:0000313" key="22">
    <source>
        <dbReference type="Proteomes" id="UP000284024"/>
    </source>
</evidence>
<dbReference type="Proteomes" id="UP000284220">
    <property type="component" value="Unassembled WGS sequence"/>
</dbReference>
<proteinExistence type="predicted"/>
<dbReference type="Proteomes" id="UP000265808">
    <property type="component" value="Unassembled WGS sequence"/>
</dbReference>
<dbReference type="EMBL" id="CABHNB010000033">
    <property type="protein sequence ID" value="VUX14661.1"/>
    <property type="molecule type" value="Genomic_DNA"/>
</dbReference>
<evidence type="ECO:0000313" key="20">
    <source>
        <dbReference type="Proteomes" id="UP000283585"/>
    </source>
</evidence>
<evidence type="ECO:0000313" key="28">
    <source>
        <dbReference type="Proteomes" id="UP000409147"/>
    </source>
</evidence>
<dbReference type="AlphaFoldDB" id="A0A173YVI2"/>
<dbReference type="EMBL" id="QRUH01000003">
    <property type="protein sequence ID" value="RGR50094.1"/>
    <property type="molecule type" value="Genomic_DNA"/>
</dbReference>
<name>A0A173YVI2_9FIRM</name>
<evidence type="ECO:0000313" key="7">
    <source>
        <dbReference type="EMBL" id="RGV65047.1"/>
    </source>
</evidence>
<sequence>MRKKSVKTTAKSTEAITETAAKVKETVKAAAKKVEESAPAEKTAEVVKEVVNKAPEAVQKAEKTVKTATKTATKAVRKAAGARVKEVSLEIFETNVSLKDVEKAVKKDVAEKGLTGDICIYINAERRAAYYTVNQEGSDEYKVDLGNL</sequence>
<evidence type="ECO:0000313" key="2">
    <source>
        <dbReference type="EMBL" id="CUP61681.1"/>
    </source>
</evidence>
<reference evidence="15 16" key="1">
    <citation type="submission" date="2015-09" db="EMBL/GenBank/DDBJ databases">
        <authorList>
            <consortium name="Pathogen Informatics"/>
        </authorList>
    </citation>
    <scope>NUCLEOTIDE SEQUENCE [LARGE SCALE GENOMIC DNA]</scope>
    <source>
        <strain evidence="1 15">2789STDY5608837</strain>
        <strain evidence="2 16">2789STDY5834921</strain>
    </source>
</reference>
<evidence type="ECO:0000313" key="9">
    <source>
        <dbReference type="EMBL" id="RHE71936.1"/>
    </source>
</evidence>
<dbReference type="Proteomes" id="UP000285897">
    <property type="component" value="Unassembled WGS sequence"/>
</dbReference>
<accession>A0A173YVI2</accession>
<evidence type="ECO:0000313" key="12">
    <source>
        <dbReference type="EMBL" id="RHL43918.1"/>
    </source>
</evidence>
<evidence type="ECO:0000313" key="8">
    <source>
        <dbReference type="EMBL" id="RHC10426.1"/>
    </source>
</evidence>
<organism evidence="1 15">
    <name type="scientific">Blautia obeum</name>
    <dbReference type="NCBI Taxonomy" id="40520"/>
    <lineage>
        <taxon>Bacteria</taxon>
        <taxon>Bacillati</taxon>
        <taxon>Bacillota</taxon>
        <taxon>Clostridia</taxon>
        <taxon>Lachnospirales</taxon>
        <taxon>Lachnospiraceae</taxon>
        <taxon>Blautia</taxon>
    </lineage>
</organism>
<dbReference type="EMBL" id="QROS01000014">
    <property type="protein sequence ID" value="RHL43918.1"/>
    <property type="molecule type" value="Genomic_DNA"/>
</dbReference>
<evidence type="ECO:0000313" key="24">
    <source>
        <dbReference type="Proteomes" id="UP000284242"/>
    </source>
</evidence>